<feature type="compositionally biased region" description="Polar residues" evidence="1">
    <location>
        <begin position="48"/>
        <end position="57"/>
    </location>
</feature>
<keyword evidence="3" id="KW-1185">Reference proteome</keyword>
<evidence type="ECO:0000256" key="1">
    <source>
        <dbReference type="SAM" id="MobiDB-lite"/>
    </source>
</evidence>
<proteinExistence type="predicted"/>
<dbReference type="EMBL" id="BFAD01000010">
    <property type="protein sequence ID" value="GBE87276.1"/>
    <property type="molecule type" value="Genomic_DNA"/>
</dbReference>
<dbReference type="RefSeq" id="XP_027618189.1">
    <property type="nucleotide sequence ID" value="XM_027762388.1"/>
</dbReference>
<reference evidence="2 3" key="1">
    <citation type="journal article" date="2018" name="Sci. Rep.">
        <title>Genome sequence of the cauliflower mushroom Sparassis crispa (Hanabiratake) and its association with beneficial usage.</title>
        <authorList>
            <person name="Kiyama R."/>
            <person name="Furutani Y."/>
            <person name="Kawaguchi K."/>
            <person name="Nakanishi T."/>
        </authorList>
    </citation>
    <scope>NUCLEOTIDE SEQUENCE [LARGE SCALE GENOMIC DNA]</scope>
</reference>
<protein>
    <submittedName>
        <fullName evidence="2">Uncharacterized protein</fullName>
    </submittedName>
</protein>
<organism evidence="2 3">
    <name type="scientific">Sparassis crispa</name>
    <dbReference type="NCBI Taxonomy" id="139825"/>
    <lineage>
        <taxon>Eukaryota</taxon>
        <taxon>Fungi</taxon>
        <taxon>Dikarya</taxon>
        <taxon>Basidiomycota</taxon>
        <taxon>Agaricomycotina</taxon>
        <taxon>Agaricomycetes</taxon>
        <taxon>Polyporales</taxon>
        <taxon>Sparassidaceae</taxon>
        <taxon>Sparassis</taxon>
    </lineage>
</organism>
<evidence type="ECO:0000313" key="2">
    <source>
        <dbReference type="EMBL" id="GBE87276.1"/>
    </source>
</evidence>
<dbReference type="InParanoid" id="A0A401GYN1"/>
<dbReference type="GeneID" id="38784193"/>
<feature type="region of interest" description="Disordered" evidence="1">
    <location>
        <begin position="47"/>
        <end position="84"/>
    </location>
</feature>
<name>A0A401GYN1_9APHY</name>
<dbReference type="AlphaFoldDB" id="A0A401GYN1"/>
<comment type="caution">
    <text evidence="2">The sequence shown here is derived from an EMBL/GenBank/DDBJ whole genome shotgun (WGS) entry which is preliminary data.</text>
</comment>
<accession>A0A401GYN1</accession>
<dbReference type="Proteomes" id="UP000287166">
    <property type="component" value="Unassembled WGS sequence"/>
</dbReference>
<gene>
    <name evidence="2" type="ORF">SCP_1005230</name>
</gene>
<sequence length="84" mass="9127">MSLIFRLQSAAGAKHFAHRTQQCPHADATLKSRSAYTIVTHLRELGSLGQTPASLPKNTRAYPPAKQSKHQAPAPQRLLGALET</sequence>
<evidence type="ECO:0000313" key="3">
    <source>
        <dbReference type="Proteomes" id="UP000287166"/>
    </source>
</evidence>